<dbReference type="GO" id="GO:0009279">
    <property type="term" value="C:cell outer membrane"/>
    <property type="evidence" value="ECO:0007669"/>
    <property type="project" value="UniProtKB-SubCell"/>
</dbReference>
<dbReference type="GO" id="GO:0015344">
    <property type="term" value="F:siderophore uptake transmembrane transporter activity"/>
    <property type="evidence" value="ECO:0007669"/>
    <property type="project" value="TreeGrafter"/>
</dbReference>
<keyword evidence="6 8" id="KW-0472">Membrane</keyword>
<proteinExistence type="inferred from homology"/>
<gene>
    <name evidence="11" type="ORF">C7378_2411</name>
</gene>
<evidence type="ECO:0000313" key="12">
    <source>
        <dbReference type="Proteomes" id="UP000295210"/>
    </source>
</evidence>
<dbReference type="Gene3D" id="2.40.170.20">
    <property type="entry name" value="TonB-dependent receptor, beta-barrel domain"/>
    <property type="match status" value="1"/>
</dbReference>
<feature type="domain" description="TonB-dependent receptor-like beta-barrel" evidence="9">
    <location>
        <begin position="286"/>
        <end position="773"/>
    </location>
</feature>
<dbReference type="SUPFAM" id="SSF56935">
    <property type="entry name" value="Porins"/>
    <property type="match status" value="1"/>
</dbReference>
<organism evidence="11 12">
    <name type="scientific">Acidipila rosea</name>
    <dbReference type="NCBI Taxonomy" id="768535"/>
    <lineage>
        <taxon>Bacteria</taxon>
        <taxon>Pseudomonadati</taxon>
        <taxon>Acidobacteriota</taxon>
        <taxon>Terriglobia</taxon>
        <taxon>Terriglobales</taxon>
        <taxon>Acidobacteriaceae</taxon>
        <taxon>Acidipila</taxon>
    </lineage>
</organism>
<dbReference type="InterPro" id="IPR037066">
    <property type="entry name" value="Plug_dom_sf"/>
</dbReference>
<accession>A0A4R1L8W9</accession>
<keyword evidence="11" id="KW-0675">Receptor</keyword>
<evidence type="ECO:0000256" key="8">
    <source>
        <dbReference type="RuleBase" id="RU003357"/>
    </source>
</evidence>
<evidence type="ECO:0000256" key="5">
    <source>
        <dbReference type="ARBA" id="ARBA00023077"/>
    </source>
</evidence>
<evidence type="ECO:0000313" key="11">
    <source>
        <dbReference type="EMBL" id="TCK72819.1"/>
    </source>
</evidence>
<evidence type="ECO:0000259" key="10">
    <source>
        <dbReference type="Pfam" id="PF07715"/>
    </source>
</evidence>
<dbReference type="SUPFAM" id="SSF49452">
    <property type="entry name" value="Starch-binding domain-like"/>
    <property type="match status" value="1"/>
</dbReference>
<protein>
    <submittedName>
        <fullName evidence="11">Iron complex outermembrane receptor protein</fullName>
    </submittedName>
</protein>
<comment type="similarity">
    <text evidence="8">Belongs to the TonB-dependent receptor family.</text>
</comment>
<dbReference type="EMBL" id="SMGK01000003">
    <property type="protein sequence ID" value="TCK72819.1"/>
    <property type="molecule type" value="Genomic_DNA"/>
</dbReference>
<reference evidence="11 12" key="1">
    <citation type="submission" date="2019-03" db="EMBL/GenBank/DDBJ databases">
        <title>Genomic Encyclopedia of Type Strains, Phase IV (KMG-IV): sequencing the most valuable type-strain genomes for metagenomic binning, comparative biology and taxonomic classification.</title>
        <authorList>
            <person name="Goeker M."/>
        </authorList>
    </citation>
    <scope>NUCLEOTIDE SEQUENCE [LARGE SCALE GENOMIC DNA]</scope>
    <source>
        <strain evidence="11 12">DSM 103428</strain>
    </source>
</reference>
<name>A0A4R1L8W9_9BACT</name>
<sequence length="817" mass="88797">MKTKLLLVILPAVCLCCRADSICAQQRSSMGVDRPIKATSMQIENDSSVTSARGRISGILKDPSGAIVSGAKVTIRNTASRFKESLLTNRQGYFNFTAVPVGHYQVIVKAKGFGLASVHDVAVAVDEQMTVEIALKLASISTSVMVISPTANPVTATLHQVNQNDRDESRNSAELLASMPGISLRSNGQLASSPMLNGLGDERTKLLVNGMTVSNACPNHMNPPLSYISPSNAAQITVMAGITPVSVGGDSLGGTISIESRSPDFAGPAERLHEEGTSSGFYWSNGQNYGGSLSEWIAGHNLGIGYTGSWVTSDDYTDGSGRKITSTYAQSTDQALTLAARNARNLVVLRAGLHHIPYQGFVNARMDMVRNYAASLNLHYLRRFDHGGLDTHASWQSTSHSMNIGRDKITFPMSMWMPMNDHGTDIGYSAKYEVPFSTQNTLRIGNEFHHFVLNDTWPPVAGGAPMMGPSSFESINNGHRARLGTFVELASTWNAQWTTLIGARNDTVWSNTGPVHGYSAMYAADAAAFNASSRAHTDVDSDVTALVRYEPNASTAFEAGYARKTRAPNLYERYAWSTSQMISSMIGWFGDGNYYVGNVNLKPEIAQTVSGTATLHDHARKVWEIKTTASETHIQDYVDVDPLATIANGMSTFAQLRFANHKARIYSGNMSGDVVWINPGFGKSRLSGVAGWLHGERLDSRTSLYQMMPLHLRMNLDEEFKGWSAGFGVEAVDRKSDVDPHRFEQKTPGYALLHLQTAYHASHLQLSAAVDNLFNKNYALPLGGVNLDDFLASMSMSQIKPVMGRGRSAYLSATIPF</sequence>
<keyword evidence="3" id="KW-1134">Transmembrane beta strand</keyword>
<keyword evidence="12" id="KW-1185">Reference proteome</keyword>
<comment type="caution">
    <text evidence="11">The sequence shown here is derived from an EMBL/GenBank/DDBJ whole genome shotgun (WGS) entry which is preliminary data.</text>
</comment>
<dbReference type="PANTHER" id="PTHR30069">
    <property type="entry name" value="TONB-DEPENDENT OUTER MEMBRANE RECEPTOR"/>
    <property type="match status" value="1"/>
</dbReference>
<dbReference type="Pfam" id="PF07715">
    <property type="entry name" value="Plug"/>
    <property type="match status" value="1"/>
</dbReference>
<evidence type="ECO:0000256" key="4">
    <source>
        <dbReference type="ARBA" id="ARBA00022692"/>
    </source>
</evidence>
<dbReference type="AlphaFoldDB" id="A0A4R1L8W9"/>
<comment type="subcellular location">
    <subcellularLocation>
        <location evidence="1">Cell outer membrane</location>
        <topology evidence="1">Multi-pass membrane protein</topology>
    </subcellularLocation>
</comment>
<evidence type="ECO:0000259" key="9">
    <source>
        <dbReference type="Pfam" id="PF00593"/>
    </source>
</evidence>
<dbReference type="Pfam" id="PF00593">
    <property type="entry name" value="TonB_dep_Rec_b-barrel"/>
    <property type="match status" value="1"/>
</dbReference>
<dbReference type="InterPro" id="IPR012910">
    <property type="entry name" value="Plug_dom"/>
</dbReference>
<evidence type="ECO:0000256" key="7">
    <source>
        <dbReference type="ARBA" id="ARBA00023237"/>
    </source>
</evidence>
<evidence type="ECO:0000256" key="1">
    <source>
        <dbReference type="ARBA" id="ARBA00004571"/>
    </source>
</evidence>
<dbReference type="InterPro" id="IPR036942">
    <property type="entry name" value="Beta-barrel_TonB_sf"/>
</dbReference>
<dbReference type="Gene3D" id="2.60.40.1120">
    <property type="entry name" value="Carboxypeptidase-like, regulatory domain"/>
    <property type="match status" value="1"/>
</dbReference>
<evidence type="ECO:0000256" key="6">
    <source>
        <dbReference type="ARBA" id="ARBA00023136"/>
    </source>
</evidence>
<dbReference type="GO" id="GO:0030246">
    <property type="term" value="F:carbohydrate binding"/>
    <property type="evidence" value="ECO:0007669"/>
    <property type="project" value="InterPro"/>
</dbReference>
<dbReference type="Gene3D" id="2.170.130.10">
    <property type="entry name" value="TonB-dependent receptor, plug domain"/>
    <property type="match status" value="1"/>
</dbReference>
<dbReference type="Pfam" id="PF13620">
    <property type="entry name" value="CarboxypepD_reg"/>
    <property type="match status" value="1"/>
</dbReference>
<dbReference type="PANTHER" id="PTHR30069:SF49">
    <property type="entry name" value="OUTER MEMBRANE PROTEIN C"/>
    <property type="match status" value="1"/>
</dbReference>
<keyword evidence="2" id="KW-0813">Transport</keyword>
<keyword evidence="7" id="KW-0998">Cell outer membrane</keyword>
<evidence type="ECO:0000256" key="2">
    <source>
        <dbReference type="ARBA" id="ARBA00022448"/>
    </source>
</evidence>
<evidence type="ECO:0000256" key="3">
    <source>
        <dbReference type="ARBA" id="ARBA00022452"/>
    </source>
</evidence>
<keyword evidence="4" id="KW-0812">Transmembrane</keyword>
<dbReference type="GO" id="GO:0044718">
    <property type="term" value="P:siderophore transmembrane transport"/>
    <property type="evidence" value="ECO:0007669"/>
    <property type="project" value="TreeGrafter"/>
</dbReference>
<keyword evidence="5 8" id="KW-0798">TonB box</keyword>
<dbReference type="InterPro" id="IPR039426">
    <property type="entry name" value="TonB-dep_rcpt-like"/>
</dbReference>
<feature type="domain" description="TonB-dependent receptor plug" evidence="10">
    <location>
        <begin position="165"/>
        <end position="255"/>
    </location>
</feature>
<dbReference type="InterPro" id="IPR000531">
    <property type="entry name" value="Beta-barrel_TonB"/>
</dbReference>
<dbReference type="Proteomes" id="UP000295210">
    <property type="component" value="Unassembled WGS sequence"/>
</dbReference>
<dbReference type="InterPro" id="IPR013784">
    <property type="entry name" value="Carb-bd-like_fold"/>
</dbReference>